<proteinExistence type="predicted"/>
<dbReference type="AlphaFoldDB" id="E5A8G9"/>
<evidence type="ECO:0000313" key="2">
    <source>
        <dbReference type="Proteomes" id="UP000002668"/>
    </source>
</evidence>
<keyword evidence="2" id="KW-1185">Reference proteome</keyword>
<dbReference type="HOGENOM" id="CLU_3299540_0_0_1"/>
<dbReference type="EMBL" id="FP929137">
    <property type="protein sequence ID" value="CBX99914.1"/>
    <property type="molecule type" value="Genomic_DNA"/>
</dbReference>
<protein>
    <submittedName>
        <fullName evidence="1">Predicted protein</fullName>
    </submittedName>
</protein>
<name>E5A8G9_LEPMJ</name>
<evidence type="ECO:0000313" key="1">
    <source>
        <dbReference type="EMBL" id="CBX99914.1"/>
    </source>
</evidence>
<sequence length="40" mass="4661">MYSIIVETVLYKLWDRYVVFDVEEPHERVANRVCGCVGAT</sequence>
<dbReference type="Proteomes" id="UP000002668">
    <property type="component" value="Genome"/>
</dbReference>
<accession>E5A8G9</accession>
<gene>
    <name evidence="1" type="ORF">LEMA_uP075030.1</name>
</gene>
<organism evidence="2">
    <name type="scientific">Leptosphaeria maculans (strain JN3 / isolate v23.1.3 / race Av1-4-5-6-7-8)</name>
    <name type="common">Blackleg fungus</name>
    <name type="synonym">Phoma lingam</name>
    <dbReference type="NCBI Taxonomy" id="985895"/>
    <lineage>
        <taxon>Eukaryota</taxon>
        <taxon>Fungi</taxon>
        <taxon>Dikarya</taxon>
        <taxon>Ascomycota</taxon>
        <taxon>Pezizomycotina</taxon>
        <taxon>Dothideomycetes</taxon>
        <taxon>Pleosporomycetidae</taxon>
        <taxon>Pleosporales</taxon>
        <taxon>Pleosporineae</taxon>
        <taxon>Leptosphaeriaceae</taxon>
        <taxon>Plenodomus</taxon>
        <taxon>Plenodomus lingam/Leptosphaeria maculans species complex</taxon>
    </lineage>
</organism>
<dbReference type="VEuPathDB" id="FungiDB:LEMA_uP075030.1"/>
<dbReference type="InParanoid" id="E5A8G9"/>
<reference evidence="2" key="1">
    <citation type="journal article" date="2011" name="Nat. Commun.">
        <title>Effector diversification within compartments of the Leptosphaeria maculans genome affected by Repeat-Induced Point mutations.</title>
        <authorList>
            <person name="Rouxel T."/>
            <person name="Grandaubert J."/>
            <person name="Hane J.K."/>
            <person name="Hoede C."/>
            <person name="van de Wouw A.P."/>
            <person name="Couloux A."/>
            <person name="Dominguez V."/>
            <person name="Anthouard V."/>
            <person name="Bally P."/>
            <person name="Bourras S."/>
            <person name="Cozijnsen A.J."/>
            <person name="Ciuffetti L.M."/>
            <person name="Degrave A."/>
            <person name="Dilmaghani A."/>
            <person name="Duret L."/>
            <person name="Fudal I."/>
            <person name="Goodwin S.B."/>
            <person name="Gout L."/>
            <person name="Glaser N."/>
            <person name="Linglin J."/>
            <person name="Kema G.H.J."/>
            <person name="Lapalu N."/>
            <person name="Lawrence C.B."/>
            <person name="May K."/>
            <person name="Meyer M."/>
            <person name="Ollivier B."/>
            <person name="Poulain J."/>
            <person name="Schoch C.L."/>
            <person name="Simon A."/>
            <person name="Spatafora J.W."/>
            <person name="Stachowiak A."/>
            <person name="Turgeon B.G."/>
            <person name="Tyler B.M."/>
            <person name="Vincent D."/>
            <person name="Weissenbach J."/>
            <person name="Amselem J."/>
            <person name="Quesneville H."/>
            <person name="Oliver R.P."/>
            <person name="Wincker P."/>
            <person name="Balesdent M.-H."/>
            <person name="Howlett B.J."/>
        </authorList>
    </citation>
    <scope>NUCLEOTIDE SEQUENCE [LARGE SCALE GENOMIC DNA]</scope>
    <source>
        <strain evidence="2">JN3 / isolate v23.1.3 / race Av1-4-5-6-7-8</strain>
    </source>
</reference>